<dbReference type="InterPro" id="IPR011251">
    <property type="entry name" value="Luciferase-like_dom"/>
</dbReference>
<dbReference type="Pfam" id="PF00296">
    <property type="entry name" value="Bac_luciferase"/>
    <property type="match status" value="1"/>
</dbReference>
<dbReference type="PANTHER" id="PTHR30137:SF8">
    <property type="entry name" value="BLR5498 PROTEIN"/>
    <property type="match status" value="1"/>
</dbReference>
<dbReference type="GO" id="GO:0004497">
    <property type="term" value="F:monooxygenase activity"/>
    <property type="evidence" value="ECO:0007669"/>
    <property type="project" value="UniProtKB-KW"/>
</dbReference>
<keyword evidence="1 4" id="KW-0560">Oxidoreductase</keyword>
<protein>
    <submittedName>
        <fullName evidence="4">Oxidoreductase, LLM family</fullName>
        <ecNumber evidence="4">1.-.-.-</ecNumber>
    </submittedName>
</protein>
<dbReference type="EMBL" id="AEWT01000011">
    <property type="protein sequence ID" value="EGC69703.1"/>
    <property type="molecule type" value="Genomic_DNA"/>
</dbReference>
<dbReference type="SUPFAM" id="SSF51679">
    <property type="entry name" value="Bacterial luciferase-like"/>
    <property type="match status" value="1"/>
</dbReference>
<feature type="domain" description="Luciferase-like" evidence="3">
    <location>
        <begin position="35"/>
        <end position="317"/>
    </location>
</feature>
<evidence type="ECO:0000256" key="1">
    <source>
        <dbReference type="ARBA" id="ARBA00023002"/>
    </source>
</evidence>
<dbReference type="GO" id="GO:0005829">
    <property type="term" value="C:cytosol"/>
    <property type="evidence" value="ECO:0007669"/>
    <property type="project" value="TreeGrafter"/>
</dbReference>
<evidence type="ECO:0000259" key="3">
    <source>
        <dbReference type="Pfam" id="PF00296"/>
    </source>
</evidence>
<evidence type="ECO:0000313" key="5">
    <source>
        <dbReference type="Proteomes" id="UP000004835"/>
    </source>
</evidence>
<dbReference type="InterPro" id="IPR036661">
    <property type="entry name" value="Luciferase-like_sf"/>
</dbReference>
<dbReference type="HOGENOM" id="CLU_027853_8_0_9"/>
<dbReference type="NCBIfam" id="TIGR03858">
    <property type="entry name" value="LLM_2I7G"/>
    <property type="match status" value="1"/>
</dbReference>
<dbReference type="Proteomes" id="UP000004835">
    <property type="component" value="Unassembled WGS sequence"/>
</dbReference>
<comment type="caution">
    <text evidence="4">The sequence shown here is derived from an EMBL/GenBank/DDBJ whole genome shotgun (WGS) entry which is preliminary data.</text>
</comment>
<keyword evidence="2" id="KW-0503">Monooxygenase</keyword>
<proteinExistence type="predicted"/>
<evidence type="ECO:0000313" key="4">
    <source>
        <dbReference type="EMBL" id="EGC69703.1"/>
    </source>
</evidence>
<accession>F0EJR0</accession>
<organism evidence="4 5">
    <name type="scientific">Enterococcus casseliflavus ATCC 12755</name>
    <dbReference type="NCBI Taxonomy" id="888066"/>
    <lineage>
        <taxon>Bacteria</taxon>
        <taxon>Bacillati</taxon>
        <taxon>Bacillota</taxon>
        <taxon>Bacilli</taxon>
        <taxon>Lactobacillales</taxon>
        <taxon>Enterococcaceae</taxon>
        <taxon>Enterococcus</taxon>
    </lineage>
</organism>
<dbReference type="InterPro" id="IPR022290">
    <property type="entry name" value="LLM_Atu2307-like"/>
</dbReference>
<gene>
    <name evidence="4" type="ORF">HMPREF9087_1623</name>
</gene>
<evidence type="ECO:0000256" key="2">
    <source>
        <dbReference type="ARBA" id="ARBA00023033"/>
    </source>
</evidence>
<dbReference type="AlphaFoldDB" id="F0EJR0"/>
<dbReference type="InterPro" id="IPR050766">
    <property type="entry name" value="Bact_Lucif_Oxidored"/>
</dbReference>
<reference evidence="4 5" key="1">
    <citation type="submission" date="2011-01" db="EMBL/GenBank/DDBJ databases">
        <authorList>
            <person name="Muzny D."/>
            <person name="Qin X."/>
            <person name="Deng J."/>
            <person name="Jiang H."/>
            <person name="Liu Y."/>
            <person name="Qu J."/>
            <person name="Song X.-Z."/>
            <person name="Zhang L."/>
            <person name="Thornton R."/>
            <person name="Coyle M."/>
            <person name="Francisco L."/>
            <person name="Jackson L."/>
            <person name="Javaid M."/>
            <person name="Korchina V."/>
            <person name="Kovar C."/>
            <person name="Mata R."/>
            <person name="Mathew T."/>
            <person name="Ngo R."/>
            <person name="Nguyen L."/>
            <person name="Nguyen N."/>
            <person name="Okwuonu G."/>
            <person name="Ongeri F."/>
            <person name="Pham C."/>
            <person name="Simmons D."/>
            <person name="Wilczek-Boney K."/>
            <person name="Hale W."/>
            <person name="Jakkamsetti A."/>
            <person name="Pham P."/>
            <person name="Ruth R."/>
            <person name="San Lucas F."/>
            <person name="Warren J."/>
            <person name="Zhang J."/>
            <person name="Zhao Z."/>
            <person name="Zhou C."/>
            <person name="Zhu D."/>
            <person name="Lee S."/>
            <person name="Bess C."/>
            <person name="Blankenburg K."/>
            <person name="Forbes L."/>
            <person name="Fu Q."/>
            <person name="Gubbala S."/>
            <person name="Hirani K."/>
            <person name="Jayaseelan J.C."/>
            <person name="Lara F."/>
            <person name="Munidasa M."/>
            <person name="Palculict T."/>
            <person name="Patil S."/>
            <person name="Pu L.-L."/>
            <person name="Saada N."/>
            <person name="Tang L."/>
            <person name="Weissenberger G."/>
            <person name="Zhu Y."/>
            <person name="Hemphill L."/>
            <person name="Shang Y."/>
            <person name="Youmans B."/>
            <person name="Ayvaz T."/>
            <person name="Ross M."/>
            <person name="Santibanez J."/>
            <person name="Aqrawi P."/>
            <person name="Gross S."/>
            <person name="Joshi V."/>
            <person name="Fowler G."/>
            <person name="Nazareth L."/>
            <person name="Reid J."/>
            <person name="Worley K."/>
            <person name="Petrosino J."/>
            <person name="Highlander S."/>
            <person name="Gibbs R."/>
        </authorList>
    </citation>
    <scope>NUCLEOTIDE SEQUENCE [LARGE SCALE GENOMIC DNA]</scope>
    <source>
        <strain evidence="4 5">ATCC 12755</strain>
    </source>
</reference>
<dbReference type="Gene3D" id="3.20.20.30">
    <property type="entry name" value="Luciferase-like domain"/>
    <property type="match status" value="1"/>
</dbReference>
<dbReference type="PANTHER" id="PTHR30137">
    <property type="entry name" value="LUCIFERASE-LIKE MONOOXYGENASE"/>
    <property type="match status" value="1"/>
</dbReference>
<dbReference type="GO" id="GO:0016705">
    <property type="term" value="F:oxidoreductase activity, acting on paired donors, with incorporation or reduction of molecular oxygen"/>
    <property type="evidence" value="ECO:0007669"/>
    <property type="project" value="InterPro"/>
</dbReference>
<dbReference type="EC" id="1.-.-.-" evidence="4"/>
<name>F0EJR0_ENTCA</name>
<sequence length="360" mass="40145">MRNEEKKMTINHRNLEFGLDTFGDLAFDDTTKERISYSESLRNIVAEGKLADEVGIDVIALGEHHREEYSISSPDTVLAALAMVTKTIKLGTGVTVLSSDDPVRVYERFATVDALSNGRAQIMLGRGSFTESFPLFGYDLQDYEELFEEKTAMFSELRKGKPLTWEGKFTQSLKNADVFPKIEGHQLDTYVGVGGTPESIIRAVRYGFPVMLAIIGGEPARFAPYVDLYKKAAQQLGQPILPIGMHSHGVIADTDEEAYEIGWNYIKKSMDKIGLDRGWPAMSKERFDFEVEHGSYYVGSPETVAQKIARMMPQVGVQRFDLVYGTGGQLQKDRFKTIELYGTKVIPRVKELLAAGDGNA</sequence>